<feature type="region of interest" description="Disordered" evidence="1">
    <location>
        <begin position="127"/>
        <end position="193"/>
    </location>
</feature>
<gene>
    <name evidence="3" type="ORF">CYMTET_16490</name>
    <name evidence="2" type="ORF">CYMTET_55469</name>
</gene>
<organism evidence="3 4">
    <name type="scientific">Cymbomonas tetramitiformis</name>
    <dbReference type="NCBI Taxonomy" id="36881"/>
    <lineage>
        <taxon>Eukaryota</taxon>
        <taxon>Viridiplantae</taxon>
        <taxon>Chlorophyta</taxon>
        <taxon>Pyramimonadophyceae</taxon>
        <taxon>Pyramimonadales</taxon>
        <taxon>Pyramimonadaceae</taxon>
        <taxon>Cymbomonas</taxon>
    </lineage>
</organism>
<reference evidence="3 4" key="1">
    <citation type="journal article" date="2015" name="Genome Biol. Evol.">
        <title>Comparative Genomics of a Bacterivorous Green Alga Reveals Evolutionary Causalities and Consequences of Phago-Mixotrophic Mode of Nutrition.</title>
        <authorList>
            <person name="Burns J.A."/>
            <person name="Paasch A."/>
            <person name="Narechania A."/>
            <person name="Kim E."/>
        </authorList>
    </citation>
    <scope>NUCLEOTIDE SEQUENCE [LARGE SCALE GENOMIC DNA]</scope>
    <source>
        <strain evidence="3">PLY_AMNH</strain>
    </source>
</reference>
<evidence type="ECO:0000256" key="1">
    <source>
        <dbReference type="SAM" id="MobiDB-lite"/>
    </source>
</evidence>
<sequence>MSQNTDAITIYNTCQFYKFGDNRLCGKSVAGGDGIKFCGRHTIEKQKAHDKKKKRKAESSDSEEDKESNTAEALKALMGTDLSDKQKHFLKEKLELLEQHDAWCDQVWNETAETSTKALVDEMATCQVSEKAGKEEEEEEEGEEDDDDGDEEEEDGDEEEEDGNEEEEEPKPDYDNYGMYDQPDEVPENGWLSHWDDCGPPKFAEWRAQGPWVIYDAFNQEKECRRNVQAKLMVTIDKVASLEKEIAELRQFKAEFMQWSDTFRTASKTHFTQPMPSAPLPQLERKECSDSSTENRVVSSDDLC</sequence>
<comment type="caution">
    <text evidence="3">The sequence shown here is derived from an EMBL/GenBank/DDBJ whole genome shotgun (WGS) entry which is preliminary data.</text>
</comment>
<dbReference type="EMBL" id="LGRX02007259">
    <property type="protein sequence ID" value="KAK3275383.1"/>
    <property type="molecule type" value="Genomic_DNA"/>
</dbReference>
<feature type="compositionally biased region" description="Acidic residues" evidence="1">
    <location>
        <begin position="135"/>
        <end position="170"/>
    </location>
</feature>
<dbReference type="EMBL" id="LGRX02035524">
    <property type="protein sequence ID" value="KAK3234268.1"/>
    <property type="molecule type" value="Genomic_DNA"/>
</dbReference>
<proteinExistence type="predicted"/>
<feature type="region of interest" description="Disordered" evidence="1">
    <location>
        <begin position="267"/>
        <end position="304"/>
    </location>
</feature>
<name>A0AAE0GC80_9CHLO</name>
<reference evidence="3" key="2">
    <citation type="submission" date="2023-06" db="EMBL/GenBank/DDBJ databases">
        <title>Long-read-based genome assembly of the green algal bacterivore Cymbomonas tetramitiformis.</title>
        <authorList>
            <person name="Gyaltshen Y."/>
            <person name="Rozenberg A."/>
            <person name="Paasch A."/>
            <person name="Burns J.A."/>
            <person name="Warring S."/>
            <person name="Larson R."/>
            <person name="Maurer-Alcala X."/>
            <person name="Dacks J."/>
            <person name="Kim E."/>
        </authorList>
    </citation>
    <scope>NUCLEOTIDE SEQUENCE</scope>
    <source>
        <strain evidence="3">PLY_AMNH</strain>
    </source>
</reference>
<keyword evidence="4" id="KW-1185">Reference proteome</keyword>
<feature type="region of interest" description="Disordered" evidence="1">
    <location>
        <begin position="45"/>
        <end position="80"/>
    </location>
</feature>
<evidence type="ECO:0000313" key="3">
    <source>
        <dbReference type="EMBL" id="KAK3275383.1"/>
    </source>
</evidence>
<dbReference type="AlphaFoldDB" id="A0AAE0GC80"/>
<protein>
    <submittedName>
        <fullName evidence="3">Uncharacterized protein</fullName>
    </submittedName>
</protein>
<dbReference type="Proteomes" id="UP001190700">
    <property type="component" value="Unassembled WGS sequence"/>
</dbReference>
<evidence type="ECO:0000313" key="4">
    <source>
        <dbReference type="Proteomes" id="UP001190700"/>
    </source>
</evidence>
<evidence type="ECO:0000313" key="2">
    <source>
        <dbReference type="EMBL" id="KAK3234268.1"/>
    </source>
</evidence>
<accession>A0AAE0GC80</accession>